<dbReference type="AlphaFoldDB" id="S0G4W1"/>
<name>S0G4W1_9BACT</name>
<feature type="domain" description="SpoVT-AbrB" evidence="2">
    <location>
        <begin position="1"/>
        <end position="46"/>
    </location>
</feature>
<evidence type="ECO:0000259" key="2">
    <source>
        <dbReference type="PROSITE" id="PS51740"/>
    </source>
</evidence>
<dbReference type="SMART" id="SM00966">
    <property type="entry name" value="SpoVT_AbrB"/>
    <property type="match status" value="1"/>
</dbReference>
<keyword evidence="4" id="KW-1185">Reference proteome</keyword>
<dbReference type="InterPro" id="IPR037914">
    <property type="entry name" value="SpoVT-AbrB_sf"/>
</dbReference>
<reference evidence="3 4" key="1">
    <citation type="journal article" date="2013" name="Genome Announc.">
        <title>Draft Genome Sequence of Desulfotignum phosphitoxidans DSM 13687 Strain FiPS-3.</title>
        <authorList>
            <person name="Poehlein A."/>
            <person name="Daniel R."/>
            <person name="Simeonova D.D."/>
        </authorList>
    </citation>
    <scope>NUCLEOTIDE SEQUENCE [LARGE SCALE GENOMIC DNA]</scope>
    <source>
        <strain evidence="3 4">DSM 13687</strain>
    </source>
</reference>
<dbReference type="PROSITE" id="PS51740">
    <property type="entry name" value="SPOVT_ABRB"/>
    <property type="match status" value="1"/>
</dbReference>
<accession>S0G4W1</accession>
<dbReference type="EMBL" id="APJX01000002">
    <property type="protein sequence ID" value="EMS80714.1"/>
    <property type="molecule type" value="Genomic_DNA"/>
</dbReference>
<organism evidence="3 4">
    <name type="scientific">Desulfotignum phosphitoxidans DSM 13687</name>
    <dbReference type="NCBI Taxonomy" id="1286635"/>
    <lineage>
        <taxon>Bacteria</taxon>
        <taxon>Pseudomonadati</taxon>
        <taxon>Thermodesulfobacteriota</taxon>
        <taxon>Desulfobacteria</taxon>
        <taxon>Desulfobacterales</taxon>
        <taxon>Desulfobacteraceae</taxon>
        <taxon>Desulfotignum</taxon>
    </lineage>
</organism>
<evidence type="ECO:0000313" key="3">
    <source>
        <dbReference type="EMBL" id="EMS80714.1"/>
    </source>
</evidence>
<proteinExistence type="predicted"/>
<dbReference type="GO" id="GO:0003677">
    <property type="term" value="F:DNA binding"/>
    <property type="evidence" value="ECO:0007669"/>
    <property type="project" value="UniProtKB-UniRule"/>
</dbReference>
<dbReference type="Pfam" id="PF04014">
    <property type="entry name" value="MazE_antitoxin"/>
    <property type="match status" value="1"/>
</dbReference>
<dbReference type="Gene3D" id="2.10.260.10">
    <property type="match status" value="1"/>
</dbReference>
<dbReference type="OrthoDB" id="9811597at2"/>
<sequence length="68" mass="7970">MQTVIVSPKYQVVIPKAIRETLKLKPGQKMRVIEYENRIELIPDREISELRGFLKGIDIEFSREGDRV</sequence>
<protein>
    <submittedName>
        <fullName evidence="3">Transcriptional regulator, AbrB family</fullName>
    </submittedName>
</protein>
<keyword evidence="1" id="KW-0238">DNA-binding</keyword>
<comment type="caution">
    <text evidence="3">The sequence shown here is derived from an EMBL/GenBank/DDBJ whole genome shotgun (WGS) entry which is preliminary data.</text>
</comment>
<dbReference type="SUPFAM" id="SSF89447">
    <property type="entry name" value="AbrB/MazE/MraZ-like"/>
    <property type="match status" value="1"/>
</dbReference>
<evidence type="ECO:0000256" key="1">
    <source>
        <dbReference type="PROSITE-ProRule" id="PRU01076"/>
    </source>
</evidence>
<dbReference type="InterPro" id="IPR007159">
    <property type="entry name" value="SpoVT-AbrB_dom"/>
</dbReference>
<dbReference type="NCBIfam" id="TIGR01439">
    <property type="entry name" value="lp_hng_hel_AbrB"/>
    <property type="match status" value="1"/>
</dbReference>
<evidence type="ECO:0000313" key="4">
    <source>
        <dbReference type="Proteomes" id="UP000014216"/>
    </source>
</evidence>
<dbReference type="Proteomes" id="UP000014216">
    <property type="component" value="Unassembled WGS sequence"/>
</dbReference>
<dbReference type="RefSeq" id="WP_006964987.1">
    <property type="nucleotide sequence ID" value="NZ_APJX01000002.1"/>
</dbReference>
<gene>
    <name evidence="3" type="ORF">Dpo_2c04100</name>
</gene>